<dbReference type="InterPro" id="IPR001258">
    <property type="entry name" value="NHL_repeat"/>
</dbReference>
<dbReference type="PANTHER" id="PTHR24104:SF25">
    <property type="entry name" value="PROTEIN LIN-41"/>
    <property type="match status" value="1"/>
</dbReference>
<dbReference type="EMBL" id="JAKMXF010000033">
    <property type="protein sequence ID" value="KAI6660349.1"/>
    <property type="molecule type" value="Genomic_DNA"/>
</dbReference>
<dbReference type="PANTHER" id="PTHR24104">
    <property type="entry name" value="E3 UBIQUITIN-PROTEIN LIGASE NHLRC1-RELATED"/>
    <property type="match status" value="1"/>
</dbReference>
<gene>
    <name evidence="4" type="ORF">LOD99_13936</name>
</gene>
<dbReference type="AlphaFoldDB" id="A0AAV7KJI8"/>
<dbReference type="GO" id="GO:0000209">
    <property type="term" value="P:protein polyubiquitination"/>
    <property type="evidence" value="ECO:0007669"/>
    <property type="project" value="TreeGrafter"/>
</dbReference>
<dbReference type="Gene3D" id="2.120.10.30">
    <property type="entry name" value="TolB, C-terminal domain"/>
    <property type="match status" value="2"/>
</dbReference>
<dbReference type="Proteomes" id="UP001165289">
    <property type="component" value="Unassembled WGS sequence"/>
</dbReference>
<organism evidence="4 5">
    <name type="scientific">Oopsacas minuta</name>
    <dbReference type="NCBI Taxonomy" id="111878"/>
    <lineage>
        <taxon>Eukaryota</taxon>
        <taxon>Metazoa</taxon>
        <taxon>Porifera</taxon>
        <taxon>Hexactinellida</taxon>
        <taxon>Hexasterophora</taxon>
        <taxon>Lyssacinosida</taxon>
        <taxon>Leucopsacidae</taxon>
        <taxon>Oopsacas</taxon>
    </lineage>
</organism>
<protein>
    <submittedName>
        <fullName evidence="4">PEP-CTERM domain protein</fullName>
    </submittedName>
</protein>
<dbReference type="GO" id="GO:0008270">
    <property type="term" value="F:zinc ion binding"/>
    <property type="evidence" value="ECO:0007669"/>
    <property type="project" value="UniProtKB-KW"/>
</dbReference>
<keyword evidence="1" id="KW-0677">Repeat</keyword>
<evidence type="ECO:0000256" key="1">
    <source>
        <dbReference type="ARBA" id="ARBA00022737"/>
    </source>
</evidence>
<dbReference type="InterPro" id="IPR011042">
    <property type="entry name" value="6-blade_b-propeller_TolB-like"/>
</dbReference>
<evidence type="ECO:0000313" key="5">
    <source>
        <dbReference type="Proteomes" id="UP001165289"/>
    </source>
</evidence>
<dbReference type="InterPro" id="IPR050952">
    <property type="entry name" value="TRIM-NHL_E3_ligases"/>
</dbReference>
<proteinExistence type="predicted"/>
<reference evidence="4 5" key="1">
    <citation type="journal article" date="2023" name="BMC Biol.">
        <title>The compact genome of the sponge Oopsacas minuta (Hexactinellida) is lacking key metazoan core genes.</title>
        <authorList>
            <person name="Santini S."/>
            <person name="Schenkelaars Q."/>
            <person name="Jourda C."/>
            <person name="Duchesne M."/>
            <person name="Belahbib H."/>
            <person name="Rocher C."/>
            <person name="Selva M."/>
            <person name="Riesgo A."/>
            <person name="Vervoort M."/>
            <person name="Leys S.P."/>
            <person name="Kodjabachian L."/>
            <person name="Le Bivic A."/>
            <person name="Borchiellini C."/>
            <person name="Claverie J.M."/>
            <person name="Renard E."/>
        </authorList>
    </citation>
    <scope>NUCLEOTIDE SEQUENCE [LARGE SCALE GENOMIC DNA]</scope>
    <source>
        <strain evidence="4">SPO-2</strain>
    </source>
</reference>
<sequence>MAERYPQIEAPLVMDSTEVRINQLFDQLVLCLNRRRVELIREFREKREERRAAVSGREQTIRQLQESKANLQSQMKENLLHSMRERMIEEMDDKMRELQVTVRETEVLFQYDAQQIEESISVLGQLIERDIIQTPNYSALQQPSISVGKKGTDDGEITNALGVVFDENTQLIYVAHDIPGRISVFSVTGEYIKTVCKGMFSFPGGIAMSGEDVYVSDAFFHSVYHFKLPNFKLVTKVGKKGNGVGEFNSPWGLAVSIDGSVFVADQYNDRIAVMNAKLKHQHYITHHTMTKPLDVKLLDGSLYVLSITDNPCLHVFSTAGEKLRSFITRSDQGNAQVKVAHTFCFDKKQNILIGDYSDRNIKVFSLDGDLLHTLGDTQDDDKRIVPFGIAVTNSNKIICSSYDTNFGLHIFSQ</sequence>
<keyword evidence="3" id="KW-0175">Coiled coil</keyword>
<keyword evidence="5" id="KW-1185">Reference proteome</keyword>
<dbReference type="SUPFAM" id="SSF101898">
    <property type="entry name" value="NHL repeat"/>
    <property type="match status" value="1"/>
</dbReference>
<dbReference type="CDD" id="cd05819">
    <property type="entry name" value="NHL"/>
    <property type="match status" value="1"/>
</dbReference>
<dbReference type="PROSITE" id="PS51125">
    <property type="entry name" value="NHL"/>
    <property type="match status" value="1"/>
</dbReference>
<dbReference type="GO" id="GO:0043161">
    <property type="term" value="P:proteasome-mediated ubiquitin-dependent protein catabolic process"/>
    <property type="evidence" value="ECO:0007669"/>
    <property type="project" value="TreeGrafter"/>
</dbReference>
<dbReference type="GO" id="GO:0061630">
    <property type="term" value="F:ubiquitin protein ligase activity"/>
    <property type="evidence" value="ECO:0007669"/>
    <property type="project" value="TreeGrafter"/>
</dbReference>
<evidence type="ECO:0000256" key="2">
    <source>
        <dbReference type="PROSITE-ProRule" id="PRU00504"/>
    </source>
</evidence>
<accession>A0AAV7KJI8</accession>
<comment type="caution">
    <text evidence="4">The sequence shown here is derived from an EMBL/GenBank/DDBJ whole genome shotgun (WGS) entry which is preliminary data.</text>
</comment>
<evidence type="ECO:0000256" key="3">
    <source>
        <dbReference type="SAM" id="Coils"/>
    </source>
</evidence>
<feature type="repeat" description="NHL" evidence="2">
    <location>
        <begin position="234"/>
        <end position="277"/>
    </location>
</feature>
<feature type="coiled-coil region" evidence="3">
    <location>
        <begin position="54"/>
        <end position="108"/>
    </location>
</feature>
<evidence type="ECO:0000313" key="4">
    <source>
        <dbReference type="EMBL" id="KAI6660349.1"/>
    </source>
</evidence>
<name>A0AAV7KJI8_9METZ</name>